<accession>A0A8J5IPJ2</accession>
<protein>
    <submittedName>
        <fullName evidence="1">Uncharacterized protein</fullName>
    </submittedName>
</protein>
<comment type="caution">
    <text evidence="1">The sequence shown here is derived from an EMBL/GenBank/DDBJ whole genome shotgun (WGS) entry which is preliminary data.</text>
</comment>
<evidence type="ECO:0000313" key="2">
    <source>
        <dbReference type="Proteomes" id="UP000709295"/>
    </source>
</evidence>
<proteinExistence type="predicted"/>
<evidence type="ECO:0000313" key="1">
    <source>
        <dbReference type="EMBL" id="KAG6941968.1"/>
    </source>
</evidence>
<dbReference type="Proteomes" id="UP000709295">
    <property type="component" value="Unassembled WGS sequence"/>
</dbReference>
<keyword evidence="2" id="KW-1185">Reference proteome</keyword>
<name>A0A8J5IPJ2_9STRA</name>
<sequence length="227" mass="26058">MGRTQRQQLTGTGLPKQGGRDRVVCKHCLTAFGDKTRNDNPPPPQLIAGRDTNYKSHLKRCRYYQEALQRGVVKASRVDQTLFDGFLQQKAARPRSDTIEETSSSTSDKRQRIIREYFDSVFSDEALEEFERLLTHFQADNNLPDRFIEKYSTIRLIVFLNKACAQALPKKKKIDQILDEHSNIEQEAQLLALSYRLEFSGGRLNFLSDVWQNIAKLHLLGCQLAVV</sequence>
<dbReference type="EMBL" id="JAENGY010003329">
    <property type="protein sequence ID" value="KAG6941968.1"/>
    <property type="molecule type" value="Genomic_DNA"/>
</dbReference>
<gene>
    <name evidence="1" type="ORF">JG688_00018380</name>
</gene>
<dbReference type="AlphaFoldDB" id="A0A8J5IPJ2"/>
<organism evidence="1 2">
    <name type="scientific">Phytophthora aleatoria</name>
    <dbReference type="NCBI Taxonomy" id="2496075"/>
    <lineage>
        <taxon>Eukaryota</taxon>
        <taxon>Sar</taxon>
        <taxon>Stramenopiles</taxon>
        <taxon>Oomycota</taxon>
        <taxon>Peronosporomycetes</taxon>
        <taxon>Peronosporales</taxon>
        <taxon>Peronosporaceae</taxon>
        <taxon>Phytophthora</taxon>
    </lineage>
</organism>
<reference evidence="1" key="1">
    <citation type="submission" date="2021-01" db="EMBL/GenBank/DDBJ databases">
        <title>Phytophthora aleatoria, a newly-described species from Pinus radiata is distinct from Phytophthora cactorum isolates based on comparative genomics.</title>
        <authorList>
            <person name="Mcdougal R."/>
            <person name="Panda P."/>
            <person name="Williams N."/>
            <person name="Studholme D.J."/>
        </authorList>
    </citation>
    <scope>NUCLEOTIDE SEQUENCE</scope>
    <source>
        <strain evidence="1">NZFS 4037</strain>
    </source>
</reference>